<sequence length="121" mass="13655">MNCLGRDADEAKAEEFNDMACKASLADQQKQLQENIHAQIKSFSMIVEAQELPPQPIAAPCQSGLGFDIGRNGQPTDHPGKILFVKKEPFPMLHYELEVVLEHPATTIWEGMLKRHMQRRS</sequence>
<accession>A0AAW0MBI3</accession>
<organism evidence="1">
    <name type="scientific">Quercus suber</name>
    <name type="common">Cork oak</name>
    <dbReference type="NCBI Taxonomy" id="58331"/>
    <lineage>
        <taxon>Eukaryota</taxon>
        <taxon>Viridiplantae</taxon>
        <taxon>Streptophyta</taxon>
        <taxon>Embryophyta</taxon>
        <taxon>Tracheophyta</taxon>
        <taxon>Spermatophyta</taxon>
        <taxon>Magnoliopsida</taxon>
        <taxon>eudicotyledons</taxon>
        <taxon>Gunneridae</taxon>
        <taxon>Pentapetalae</taxon>
        <taxon>rosids</taxon>
        <taxon>fabids</taxon>
        <taxon>Fagales</taxon>
        <taxon>Fagaceae</taxon>
        <taxon>Quercus</taxon>
    </lineage>
</organism>
<evidence type="ECO:0000313" key="1">
    <source>
        <dbReference type="EMBL" id="KAK7860091.1"/>
    </source>
</evidence>
<protein>
    <submittedName>
        <fullName evidence="1">Uncharacterized protein</fullName>
    </submittedName>
</protein>
<reference evidence="1" key="2">
    <citation type="journal article" date="2018" name="Sci. Data">
        <title>The draft genome sequence of cork oak.</title>
        <authorList>
            <person name="Ramos A.M."/>
            <person name="Usie A."/>
            <person name="Barbosa P."/>
            <person name="Barros P.M."/>
            <person name="Capote T."/>
            <person name="Chaves I."/>
            <person name="Simoes F."/>
            <person name="Abreu I."/>
            <person name="Carrasquinho I."/>
            <person name="Faro C."/>
            <person name="Guimaraes J.B."/>
            <person name="Mendonca D."/>
            <person name="Nobrega F."/>
            <person name="Rodrigues L."/>
            <person name="Saibo N.J.M."/>
            <person name="Varela M.C."/>
            <person name="Egas C."/>
            <person name="Matos J."/>
            <person name="Miguel C.M."/>
            <person name="Oliveira M.M."/>
            <person name="Ricardo C.P."/>
            <person name="Goncalves S."/>
        </authorList>
    </citation>
    <scope>NUCLEOTIDE SEQUENCE [LARGE SCALE GENOMIC DNA]</scope>
    <source>
        <strain evidence="1">HL8</strain>
    </source>
</reference>
<reference evidence="1" key="1">
    <citation type="submission" date="2017-12" db="EMBL/GenBank/DDBJ databases">
        <authorList>
            <person name="Barbosa P."/>
            <person name="Usie A."/>
            <person name="Ramos A.M."/>
        </authorList>
    </citation>
    <scope>NUCLEOTIDE SEQUENCE</scope>
    <source>
        <strain evidence="1">HL8</strain>
        <tissue evidence="1">Leaves</tissue>
    </source>
</reference>
<proteinExistence type="predicted"/>
<reference evidence="1" key="3">
    <citation type="submission" date="2023-07" db="EMBL/GenBank/DDBJ databases">
        <title>An improved reference 1 genome and first organelle genomes of Quercus suber.</title>
        <authorList>
            <consortium name="Genosuber Consortium"/>
            <person name="Usie A."/>
            <person name="Serra O."/>
            <person name="Barros P."/>
        </authorList>
    </citation>
    <scope>NUCLEOTIDE SEQUENCE</scope>
    <source>
        <strain evidence="1">HL8</strain>
        <tissue evidence="1">Leaves</tissue>
    </source>
</reference>
<name>A0AAW0MBI3_QUESU</name>
<dbReference type="AlphaFoldDB" id="A0AAW0MBI3"/>
<dbReference type="EMBL" id="PKMF04000008">
    <property type="protein sequence ID" value="KAK7860091.1"/>
    <property type="molecule type" value="Genomic_DNA"/>
</dbReference>
<comment type="caution">
    <text evidence="1">The sequence shown here is derived from an EMBL/GenBank/DDBJ whole genome shotgun (WGS) entry which is preliminary data.</text>
</comment>
<gene>
    <name evidence="1" type="ORF">CFP56_042143</name>
</gene>